<reference evidence="2 3" key="1">
    <citation type="journal article" date="2015" name="Nature">
        <title>rRNA introns, odd ribosomes, and small enigmatic genomes across a large radiation of phyla.</title>
        <authorList>
            <person name="Brown C.T."/>
            <person name="Hug L.A."/>
            <person name="Thomas B.C."/>
            <person name="Sharon I."/>
            <person name="Castelle C.J."/>
            <person name="Singh A."/>
            <person name="Wilkins M.J."/>
            <person name="Williams K.H."/>
            <person name="Banfield J.F."/>
        </authorList>
    </citation>
    <scope>NUCLEOTIDE SEQUENCE [LARGE SCALE GENOMIC DNA]</scope>
</reference>
<dbReference type="STRING" id="1618342.UY40_C0019G0011"/>
<comment type="caution">
    <text evidence="2">The sequence shown here is derived from an EMBL/GenBank/DDBJ whole genome shotgun (WGS) entry which is preliminary data.</text>
</comment>
<dbReference type="SUPFAM" id="SSF46785">
    <property type="entry name" value="Winged helix' DNA-binding domain"/>
    <property type="match status" value="1"/>
</dbReference>
<dbReference type="PROSITE" id="PS51197">
    <property type="entry name" value="HTH_RRF2_2"/>
    <property type="match status" value="1"/>
</dbReference>
<dbReference type="InterPro" id="IPR036390">
    <property type="entry name" value="WH_DNA-bd_sf"/>
</dbReference>
<dbReference type="InterPro" id="IPR036388">
    <property type="entry name" value="WH-like_DNA-bd_sf"/>
</dbReference>
<evidence type="ECO:0000313" key="3">
    <source>
        <dbReference type="Proteomes" id="UP000034119"/>
    </source>
</evidence>
<keyword evidence="1" id="KW-0238">DNA-binding</keyword>
<dbReference type="GO" id="GO:0005829">
    <property type="term" value="C:cytosol"/>
    <property type="evidence" value="ECO:0007669"/>
    <property type="project" value="TreeGrafter"/>
</dbReference>
<dbReference type="Proteomes" id="UP000034119">
    <property type="component" value="Unassembled WGS sequence"/>
</dbReference>
<protein>
    <submittedName>
        <fullName evidence="2">Transcriptional regulator, BadM/Rrf2 family</fullName>
    </submittedName>
</protein>
<dbReference type="GO" id="GO:0003677">
    <property type="term" value="F:DNA binding"/>
    <property type="evidence" value="ECO:0007669"/>
    <property type="project" value="UniProtKB-KW"/>
</dbReference>
<accession>A0A0G1VGP0</accession>
<evidence type="ECO:0000313" key="2">
    <source>
        <dbReference type="EMBL" id="KKW05460.1"/>
    </source>
</evidence>
<organism evidence="2 3">
    <name type="scientific">candidate division CPR1 bacterium GW2011_GWC1_49_13</name>
    <dbReference type="NCBI Taxonomy" id="1618342"/>
    <lineage>
        <taxon>Bacteria</taxon>
        <taxon>candidate division CPR1</taxon>
    </lineage>
</organism>
<dbReference type="InterPro" id="IPR000944">
    <property type="entry name" value="Tscrpt_reg_Rrf2"/>
</dbReference>
<dbReference type="PANTHER" id="PTHR33221:SF5">
    <property type="entry name" value="HTH-TYPE TRANSCRIPTIONAL REGULATOR ISCR"/>
    <property type="match status" value="1"/>
</dbReference>
<dbReference type="NCBIfam" id="TIGR00738">
    <property type="entry name" value="rrf2_super"/>
    <property type="match status" value="1"/>
</dbReference>
<dbReference type="Pfam" id="PF02082">
    <property type="entry name" value="Rrf2"/>
    <property type="match status" value="1"/>
</dbReference>
<dbReference type="GO" id="GO:0003700">
    <property type="term" value="F:DNA-binding transcription factor activity"/>
    <property type="evidence" value="ECO:0007669"/>
    <property type="project" value="TreeGrafter"/>
</dbReference>
<dbReference type="AlphaFoldDB" id="A0A0G1VGP0"/>
<sequence>MAKFLSLRSDYGILLLLFLARQRDGEASSVSDISHHLRLSSAFLEQIAYRLRQSHFITASRGRKGGYRLFQDPSLISLSSVIEALDGPIEAVSCQSTGCAVSPYCATSHFWLFFQRYMHKTLREITLADLMNKSPQELLPIGEKSYGRA</sequence>
<dbReference type="PANTHER" id="PTHR33221">
    <property type="entry name" value="WINGED HELIX-TURN-HELIX TRANSCRIPTIONAL REGULATOR, RRF2 FAMILY"/>
    <property type="match status" value="1"/>
</dbReference>
<dbReference type="Gene3D" id="1.10.10.10">
    <property type="entry name" value="Winged helix-like DNA-binding domain superfamily/Winged helix DNA-binding domain"/>
    <property type="match status" value="1"/>
</dbReference>
<evidence type="ECO:0000256" key="1">
    <source>
        <dbReference type="ARBA" id="ARBA00023125"/>
    </source>
</evidence>
<name>A0A0G1VGP0_9BACT</name>
<proteinExistence type="predicted"/>
<dbReference type="EMBL" id="LCPW01000019">
    <property type="protein sequence ID" value="KKW05460.1"/>
    <property type="molecule type" value="Genomic_DNA"/>
</dbReference>
<gene>
    <name evidence="2" type="ORF">UY40_C0019G0011</name>
</gene>